<gene>
    <name evidence="2" type="ORF">VVR66_00210</name>
</gene>
<evidence type="ECO:0000259" key="1">
    <source>
        <dbReference type="Pfam" id="PF03358"/>
    </source>
</evidence>
<feature type="domain" description="NADPH-dependent FMN reductase-like" evidence="1">
    <location>
        <begin position="21"/>
        <end position="153"/>
    </location>
</feature>
<keyword evidence="2" id="KW-0560">Oxidoreductase</keyword>
<sequence length="204" mass="22695">MSTTTEHHITPSVELSAATKRVAVVSSSVRNGRMGPAITDWVVDLVKVNQNVEVDLIDLAEISLPSDRELYPGGGPKTEVSSRIEAAEAFVIVTPEYNHSYPASLKRLIDWHYNEWMFKPVMIVAYGVQGGYAAIEHLRGVLAELNMVTIQRCLGLPAPWNTMDEAERYEPGESVTGRLRIALAELDWWASMLTQARDRSPFPS</sequence>
<dbReference type="EMBL" id="JAYWLU010000001">
    <property type="protein sequence ID" value="MEX3593134.1"/>
    <property type="molecule type" value="Genomic_DNA"/>
</dbReference>
<dbReference type="Proteomes" id="UP001558481">
    <property type="component" value="Unassembled WGS sequence"/>
</dbReference>
<comment type="caution">
    <text evidence="2">The sequence shown here is derived from an EMBL/GenBank/DDBJ whole genome shotgun (WGS) entry which is preliminary data.</text>
</comment>
<organism evidence="2 3">
    <name type="scientific">Kocuria carniphila</name>
    <dbReference type="NCBI Taxonomy" id="262208"/>
    <lineage>
        <taxon>Bacteria</taxon>
        <taxon>Bacillati</taxon>
        <taxon>Actinomycetota</taxon>
        <taxon>Actinomycetes</taxon>
        <taxon>Micrococcales</taxon>
        <taxon>Micrococcaceae</taxon>
        <taxon>Kocuria</taxon>
    </lineage>
</organism>
<name>A0ABV3UXJ3_9MICC</name>
<dbReference type="InterPro" id="IPR029039">
    <property type="entry name" value="Flavoprotein-like_sf"/>
</dbReference>
<dbReference type="PANTHER" id="PTHR30543:SF21">
    <property type="entry name" value="NAD(P)H-DEPENDENT FMN REDUCTASE LOT6"/>
    <property type="match status" value="1"/>
</dbReference>
<dbReference type="InterPro" id="IPR005025">
    <property type="entry name" value="FMN_Rdtase-like_dom"/>
</dbReference>
<proteinExistence type="predicted"/>
<reference evidence="2 3" key="1">
    <citation type="journal article" date="2024" name="Fungal Genet. Biol.">
        <title>The porcine skin microbiome exhibits broad fungal antagonism.</title>
        <authorList>
            <person name="De La Cruz K.F."/>
            <person name="Townsend E.C."/>
            <person name="Alex Cheong J.Z."/>
            <person name="Salamzade R."/>
            <person name="Liu A."/>
            <person name="Sandstrom S."/>
            <person name="Davila E."/>
            <person name="Huang L."/>
            <person name="Xu K.H."/>
            <person name="Wu S.Y."/>
            <person name="Meudt J.J."/>
            <person name="Shanmuganayagam D."/>
            <person name="Gibson A.L.F."/>
            <person name="Kalan L.R."/>
        </authorList>
    </citation>
    <scope>NUCLEOTIDE SEQUENCE [LARGE SCALE GENOMIC DNA]</scope>
    <source>
        <strain evidence="2 3">LK2625</strain>
    </source>
</reference>
<keyword evidence="3" id="KW-1185">Reference proteome</keyword>
<dbReference type="EC" id="1.-.-.-" evidence="2"/>
<accession>A0ABV3UXJ3</accession>
<dbReference type="RefSeq" id="WP_368628946.1">
    <property type="nucleotide sequence ID" value="NZ_JAYWLU010000001.1"/>
</dbReference>
<evidence type="ECO:0000313" key="2">
    <source>
        <dbReference type="EMBL" id="MEX3593134.1"/>
    </source>
</evidence>
<dbReference type="PANTHER" id="PTHR30543">
    <property type="entry name" value="CHROMATE REDUCTASE"/>
    <property type="match status" value="1"/>
</dbReference>
<dbReference type="InterPro" id="IPR050712">
    <property type="entry name" value="NAD(P)H-dep_reductase"/>
</dbReference>
<evidence type="ECO:0000313" key="3">
    <source>
        <dbReference type="Proteomes" id="UP001558481"/>
    </source>
</evidence>
<dbReference type="SUPFAM" id="SSF52218">
    <property type="entry name" value="Flavoproteins"/>
    <property type="match status" value="1"/>
</dbReference>
<dbReference type="Gene3D" id="3.40.50.360">
    <property type="match status" value="1"/>
</dbReference>
<dbReference type="GO" id="GO:0016491">
    <property type="term" value="F:oxidoreductase activity"/>
    <property type="evidence" value="ECO:0007669"/>
    <property type="project" value="UniProtKB-KW"/>
</dbReference>
<dbReference type="Pfam" id="PF03358">
    <property type="entry name" value="FMN_red"/>
    <property type="match status" value="1"/>
</dbReference>
<protein>
    <submittedName>
        <fullName evidence="2">NAD(P)H-dependent oxidoreductase</fullName>
        <ecNumber evidence="2">1.-.-.-</ecNumber>
    </submittedName>
</protein>